<accession>A0A7W7L3H9</accession>
<dbReference type="Gene3D" id="3.40.50.300">
    <property type="entry name" value="P-loop containing nucleotide triphosphate hydrolases"/>
    <property type="match status" value="1"/>
</dbReference>
<protein>
    <submittedName>
        <fullName evidence="8">ABC-2 type transport system ATP-binding protein</fullName>
    </submittedName>
</protein>
<dbReference type="GO" id="GO:0046677">
    <property type="term" value="P:response to antibiotic"/>
    <property type="evidence" value="ECO:0007669"/>
    <property type="project" value="UniProtKB-KW"/>
</dbReference>
<dbReference type="InterPro" id="IPR027417">
    <property type="entry name" value="P-loop_NTPase"/>
</dbReference>
<keyword evidence="3" id="KW-0547">Nucleotide-binding</keyword>
<feature type="compositionally biased region" description="Basic and acidic residues" evidence="6">
    <location>
        <begin position="320"/>
        <end position="332"/>
    </location>
</feature>
<organism evidence="8 9">
    <name type="scientific">Micrococcus flavus</name>
    <dbReference type="NCBI Taxonomy" id="384602"/>
    <lineage>
        <taxon>Bacteria</taxon>
        <taxon>Bacillati</taxon>
        <taxon>Actinomycetota</taxon>
        <taxon>Actinomycetes</taxon>
        <taxon>Micrococcales</taxon>
        <taxon>Micrococcaceae</taxon>
        <taxon>Micrococcus</taxon>
    </lineage>
</organism>
<keyword evidence="9" id="KW-1185">Reference proteome</keyword>
<dbReference type="SMART" id="SM00382">
    <property type="entry name" value="AAA"/>
    <property type="match status" value="1"/>
</dbReference>
<evidence type="ECO:0000256" key="5">
    <source>
        <dbReference type="ARBA" id="ARBA00023251"/>
    </source>
</evidence>
<comment type="caution">
    <text evidence="8">The sequence shown here is derived from an EMBL/GenBank/DDBJ whole genome shotgun (WGS) entry which is preliminary data.</text>
</comment>
<dbReference type="GO" id="GO:0005524">
    <property type="term" value="F:ATP binding"/>
    <property type="evidence" value="ECO:0007669"/>
    <property type="project" value="UniProtKB-KW"/>
</dbReference>
<dbReference type="InterPro" id="IPR003593">
    <property type="entry name" value="AAA+_ATPase"/>
</dbReference>
<dbReference type="GO" id="GO:0005886">
    <property type="term" value="C:plasma membrane"/>
    <property type="evidence" value="ECO:0007669"/>
    <property type="project" value="UniProtKB-SubCell"/>
</dbReference>
<evidence type="ECO:0000313" key="9">
    <source>
        <dbReference type="Proteomes" id="UP000560081"/>
    </source>
</evidence>
<dbReference type="GO" id="GO:0016887">
    <property type="term" value="F:ATP hydrolysis activity"/>
    <property type="evidence" value="ECO:0007669"/>
    <property type="project" value="InterPro"/>
</dbReference>
<dbReference type="PANTHER" id="PTHR42711">
    <property type="entry name" value="ABC TRANSPORTER ATP-BINDING PROTEIN"/>
    <property type="match status" value="1"/>
</dbReference>
<evidence type="ECO:0000259" key="7">
    <source>
        <dbReference type="PROSITE" id="PS50893"/>
    </source>
</evidence>
<feature type="domain" description="ABC transporter" evidence="7">
    <location>
        <begin position="14"/>
        <end position="243"/>
    </location>
</feature>
<evidence type="ECO:0000313" key="8">
    <source>
        <dbReference type="EMBL" id="MBB4882697.1"/>
    </source>
</evidence>
<dbReference type="CDD" id="cd03230">
    <property type="entry name" value="ABC_DR_subfamily_A"/>
    <property type="match status" value="1"/>
</dbReference>
<dbReference type="AlphaFoldDB" id="A0A7W7L3H9"/>
<feature type="compositionally biased region" description="Low complexity" evidence="6">
    <location>
        <begin position="334"/>
        <end position="347"/>
    </location>
</feature>
<evidence type="ECO:0000256" key="3">
    <source>
        <dbReference type="ARBA" id="ARBA00022741"/>
    </source>
</evidence>
<dbReference type="EMBL" id="JACHMC010000001">
    <property type="protein sequence ID" value="MBB4882697.1"/>
    <property type="molecule type" value="Genomic_DNA"/>
</dbReference>
<name>A0A7W7L3H9_9MICC</name>
<feature type="region of interest" description="Disordered" evidence="6">
    <location>
        <begin position="316"/>
        <end position="347"/>
    </location>
</feature>
<dbReference type="PROSITE" id="PS00211">
    <property type="entry name" value="ABC_TRANSPORTER_1"/>
    <property type="match status" value="1"/>
</dbReference>
<keyword evidence="5" id="KW-0046">Antibiotic resistance</keyword>
<dbReference type="PANTHER" id="PTHR42711:SF16">
    <property type="entry name" value="ABC TRANSPORTER ATP-BINDING PROTEIN"/>
    <property type="match status" value="1"/>
</dbReference>
<comment type="subcellular location">
    <subcellularLocation>
        <location evidence="1">Cell membrane</location>
        <topology evidence="1">Peripheral membrane protein</topology>
    </subcellularLocation>
</comment>
<dbReference type="InterPro" id="IPR017871">
    <property type="entry name" value="ABC_transporter-like_CS"/>
</dbReference>
<dbReference type="InterPro" id="IPR003439">
    <property type="entry name" value="ABC_transporter-like_ATP-bd"/>
</dbReference>
<proteinExistence type="predicted"/>
<evidence type="ECO:0000256" key="6">
    <source>
        <dbReference type="SAM" id="MobiDB-lite"/>
    </source>
</evidence>
<gene>
    <name evidence="8" type="ORF">BJ976_001048</name>
</gene>
<evidence type="ECO:0000256" key="1">
    <source>
        <dbReference type="ARBA" id="ARBA00004202"/>
    </source>
</evidence>
<sequence>MPQTPAPRPGAPALRLTGVHRSLGRGRARTEVLRGVDLTVRGGAVTVLLGPNGAGKSTTLGVCHGSDRPDAGTVRVFGEDPWRASADLRARIGVMWQEGGLPPSVTARRFVRHVASLYRAPLDPDALLDRLRIGTVADRPLRRLSGGQRQRAALAAAVVGAPDLLFLDEPTAGLDPETRPVVHEVIREHTARGAAVLLTTHLLDDAERLADEVAILRAGRVVRAGTLEDLTRVADGDVLDVDFGDASPATVAAWADAVAGAFPVTADRDAPTARVTGVRSPADLEALAGTWTAHGLFPARIERATLRLERLLQDTGHSAEGGHARTGADRAEGAPTPTAATPAGSRP</sequence>
<dbReference type="RefSeq" id="WP_184231830.1">
    <property type="nucleotide sequence ID" value="NZ_BMLA01000001.1"/>
</dbReference>
<dbReference type="Pfam" id="PF00005">
    <property type="entry name" value="ABC_tran"/>
    <property type="match status" value="1"/>
</dbReference>
<dbReference type="SUPFAM" id="SSF52540">
    <property type="entry name" value="P-loop containing nucleoside triphosphate hydrolases"/>
    <property type="match status" value="1"/>
</dbReference>
<evidence type="ECO:0000256" key="2">
    <source>
        <dbReference type="ARBA" id="ARBA00022448"/>
    </source>
</evidence>
<keyword evidence="2" id="KW-0813">Transport</keyword>
<reference evidence="8 9" key="1">
    <citation type="submission" date="2020-08" db="EMBL/GenBank/DDBJ databases">
        <title>Sequencing the genomes of 1000 actinobacteria strains.</title>
        <authorList>
            <person name="Klenk H.-P."/>
        </authorList>
    </citation>
    <scope>NUCLEOTIDE SEQUENCE [LARGE SCALE GENOMIC DNA]</scope>
    <source>
        <strain evidence="8 9">DSM 19079</strain>
    </source>
</reference>
<keyword evidence="4 8" id="KW-0067">ATP-binding</keyword>
<dbReference type="InterPro" id="IPR050763">
    <property type="entry name" value="ABC_transporter_ATP-binding"/>
</dbReference>
<evidence type="ECO:0000256" key="4">
    <source>
        <dbReference type="ARBA" id="ARBA00022840"/>
    </source>
</evidence>
<dbReference type="Proteomes" id="UP000560081">
    <property type="component" value="Unassembled WGS sequence"/>
</dbReference>
<dbReference type="PROSITE" id="PS50893">
    <property type="entry name" value="ABC_TRANSPORTER_2"/>
    <property type="match status" value="1"/>
</dbReference>